<dbReference type="SUPFAM" id="SSF52980">
    <property type="entry name" value="Restriction endonuclease-like"/>
    <property type="match status" value="1"/>
</dbReference>
<evidence type="ECO:0000313" key="1">
    <source>
        <dbReference type="EMBL" id="GAA4174904.1"/>
    </source>
</evidence>
<proteinExistence type="predicted"/>
<evidence type="ECO:0000313" key="2">
    <source>
        <dbReference type="Proteomes" id="UP001501079"/>
    </source>
</evidence>
<organism evidence="1 2">
    <name type="scientific">Gryllotalpicola koreensis</name>
    <dbReference type="NCBI Taxonomy" id="993086"/>
    <lineage>
        <taxon>Bacteria</taxon>
        <taxon>Bacillati</taxon>
        <taxon>Actinomycetota</taxon>
        <taxon>Actinomycetes</taxon>
        <taxon>Micrococcales</taxon>
        <taxon>Microbacteriaceae</taxon>
        <taxon>Gryllotalpicola</taxon>
    </lineage>
</organism>
<keyword evidence="2" id="KW-1185">Reference proteome</keyword>
<sequence length="244" mass="27959">MLCDAYQAKMPRQWFFSGPTAARIMGVPLPARLEKLEVHVTARGGSFAPSGRNVVGHKTRAAETTWVNRRRVRIGAEVWCELASVLSVNELIQAGDRMLSEKPFLLATRRHLIDAVAAFGAGRGVRKLREALPQLRENVWSPRETWVRLVLLRAGLPEPECNVRLFRPDGVFLAVGDLVYRRYRVVIEYEGERWHTDPWAGREIDRYNRLVLAGWTVVRVRKHHTAADVERMTLEALRLRSYRG</sequence>
<gene>
    <name evidence="1" type="ORF">GCM10022287_19490</name>
</gene>
<name>A0ABP8A0F6_9MICO</name>
<evidence type="ECO:0008006" key="3">
    <source>
        <dbReference type="Google" id="ProtNLM"/>
    </source>
</evidence>
<reference evidence="2" key="1">
    <citation type="journal article" date="2019" name="Int. J. Syst. Evol. Microbiol.">
        <title>The Global Catalogue of Microorganisms (GCM) 10K type strain sequencing project: providing services to taxonomists for standard genome sequencing and annotation.</title>
        <authorList>
            <consortium name="The Broad Institute Genomics Platform"/>
            <consortium name="The Broad Institute Genome Sequencing Center for Infectious Disease"/>
            <person name="Wu L."/>
            <person name="Ma J."/>
        </authorList>
    </citation>
    <scope>NUCLEOTIDE SEQUENCE [LARGE SCALE GENOMIC DNA]</scope>
    <source>
        <strain evidence="2">JCM 17591</strain>
    </source>
</reference>
<dbReference type="Proteomes" id="UP001501079">
    <property type="component" value="Unassembled WGS sequence"/>
</dbReference>
<protein>
    <recommendedName>
        <fullName evidence="3">DUF559 domain-containing protein</fullName>
    </recommendedName>
</protein>
<comment type="caution">
    <text evidence="1">The sequence shown here is derived from an EMBL/GenBank/DDBJ whole genome shotgun (WGS) entry which is preliminary data.</text>
</comment>
<dbReference type="EMBL" id="BAABBW010000003">
    <property type="protein sequence ID" value="GAA4174904.1"/>
    <property type="molecule type" value="Genomic_DNA"/>
</dbReference>
<accession>A0ABP8A0F6</accession>
<dbReference type="InterPro" id="IPR011335">
    <property type="entry name" value="Restrct_endonuc-II-like"/>
</dbReference>